<dbReference type="RefSeq" id="WP_244556937.1">
    <property type="nucleotide sequence ID" value="NZ_FWXR01000011.1"/>
</dbReference>
<dbReference type="STRING" id="937218.SAMN06297251_11144"/>
<keyword evidence="4" id="KW-1185">Reference proteome</keyword>
<keyword evidence="2" id="KW-0808">Transferase</keyword>
<accession>A0A1W2CR88</accession>
<dbReference type="InterPro" id="IPR016477">
    <property type="entry name" value="Fructo-/Ketosamine-3-kinase"/>
</dbReference>
<organism evidence="3 4">
    <name type="scientific">Fulvimarina manganoxydans</name>
    <dbReference type="NCBI Taxonomy" id="937218"/>
    <lineage>
        <taxon>Bacteria</taxon>
        <taxon>Pseudomonadati</taxon>
        <taxon>Pseudomonadota</taxon>
        <taxon>Alphaproteobacteria</taxon>
        <taxon>Hyphomicrobiales</taxon>
        <taxon>Aurantimonadaceae</taxon>
        <taxon>Fulvimarina</taxon>
    </lineage>
</organism>
<gene>
    <name evidence="3" type="ORF">SAMN06297251_11144</name>
</gene>
<dbReference type="PANTHER" id="PTHR12149:SF8">
    <property type="entry name" value="PROTEIN-RIBULOSAMINE 3-KINASE"/>
    <property type="match status" value="1"/>
</dbReference>
<comment type="similarity">
    <text evidence="1 2">Belongs to the fructosamine kinase family.</text>
</comment>
<dbReference type="Gene3D" id="3.90.1200.10">
    <property type="match status" value="1"/>
</dbReference>
<dbReference type="Pfam" id="PF03881">
    <property type="entry name" value="Fructosamin_kin"/>
    <property type="match status" value="1"/>
</dbReference>
<dbReference type="InterPro" id="IPR011009">
    <property type="entry name" value="Kinase-like_dom_sf"/>
</dbReference>
<evidence type="ECO:0000313" key="4">
    <source>
        <dbReference type="Proteomes" id="UP000192656"/>
    </source>
</evidence>
<proteinExistence type="inferred from homology"/>
<reference evidence="3 4" key="1">
    <citation type="submission" date="2017-04" db="EMBL/GenBank/DDBJ databases">
        <authorList>
            <person name="Afonso C.L."/>
            <person name="Miller P.J."/>
            <person name="Scott M.A."/>
            <person name="Spackman E."/>
            <person name="Goraichik I."/>
            <person name="Dimitrov K.M."/>
            <person name="Suarez D.L."/>
            <person name="Swayne D.E."/>
        </authorList>
    </citation>
    <scope>NUCLEOTIDE SEQUENCE [LARGE SCALE GENOMIC DNA]</scope>
    <source>
        <strain evidence="3 4">CGMCC 1.10972</strain>
    </source>
</reference>
<dbReference type="PIRSF" id="PIRSF006221">
    <property type="entry name" value="Ketosamine-3-kinase"/>
    <property type="match status" value="1"/>
</dbReference>
<name>A0A1W2CR88_9HYPH</name>
<dbReference type="AlphaFoldDB" id="A0A1W2CR88"/>
<dbReference type="GO" id="GO:0016301">
    <property type="term" value="F:kinase activity"/>
    <property type="evidence" value="ECO:0007669"/>
    <property type="project" value="UniProtKB-UniRule"/>
</dbReference>
<evidence type="ECO:0000313" key="3">
    <source>
        <dbReference type="EMBL" id="SMC87777.1"/>
    </source>
</evidence>
<dbReference type="EMBL" id="FWXR01000011">
    <property type="protein sequence ID" value="SMC87777.1"/>
    <property type="molecule type" value="Genomic_DNA"/>
</dbReference>
<evidence type="ECO:0000256" key="1">
    <source>
        <dbReference type="ARBA" id="ARBA00009460"/>
    </source>
</evidence>
<protein>
    <submittedName>
        <fullName evidence="3">Fructosamine-3-kinase</fullName>
    </submittedName>
</protein>
<keyword evidence="2 3" id="KW-0418">Kinase</keyword>
<dbReference type="SUPFAM" id="SSF56112">
    <property type="entry name" value="Protein kinase-like (PK-like)"/>
    <property type="match status" value="1"/>
</dbReference>
<dbReference type="Gene3D" id="3.30.200.20">
    <property type="entry name" value="Phosphorylase Kinase, domain 1"/>
    <property type="match status" value="1"/>
</dbReference>
<dbReference type="Proteomes" id="UP000192656">
    <property type="component" value="Unassembled WGS sequence"/>
</dbReference>
<dbReference type="PANTHER" id="PTHR12149">
    <property type="entry name" value="FRUCTOSAMINE 3 KINASE-RELATED PROTEIN"/>
    <property type="match status" value="1"/>
</dbReference>
<sequence>MTKLAAAGERLLGGRITASKSLSGGDLSALLLVTMEDGRKAVLKGGPAPRTEASMLEVIAKTGAPAPAVLAVDDDALAIEWIASDDSLQRAWGSLGTALKTLHADEGPDYGWPEPYAFGPVAIDNRPAADWPSFFAERRLMVHAAHIPEDLARRIEGLCSDLTDRLPKTPYASLLHGDCWSGNILVSKGCVTGLIDPASYYGDREVDLAMLHLFASPGPAFTEAYGSLAPGFEERQTIYTLWPALVHLRLFGSGYRRLVERLLAMLGV</sequence>
<evidence type="ECO:0000256" key="2">
    <source>
        <dbReference type="PIRNR" id="PIRNR006221"/>
    </source>
</evidence>